<reference evidence="2" key="1">
    <citation type="journal article" date="2022" name="Nat. Commun.">
        <title>Chromosome evolution and the genetic basis of agronomically important traits in greater yam.</title>
        <authorList>
            <person name="Bredeson J.V."/>
            <person name="Lyons J.B."/>
            <person name="Oniyinde I.O."/>
            <person name="Okereke N.R."/>
            <person name="Kolade O."/>
            <person name="Nnabue I."/>
            <person name="Nwadili C.O."/>
            <person name="Hribova E."/>
            <person name="Parker M."/>
            <person name="Nwogha J."/>
            <person name="Shu S."/>
            <person name="Carlson J."/>
            <person name="Kariba R."/>
            <person name="Muthemba S."/>
            <person name="Knop K."/>
            <person name="Barton G.J."/>
            <person name="Sherwood A.V."/>
            <person name="Lopez-Montes A."/>
            <person name="Asiedu R."/>
            <person name="Jamnadass R."/>
            <person name="Muchugi A."/>
            <person name="Goodstein D."/>
            <person name="Egesi C.N."/>
            <person name="Featherston J."/>
            <person name="Asfaw A."/>
            <person name="Simpson G.G."/>
            <person name="Dolezel J."/>
            <person name="Hendre P.S."/>
            <person name="Van Deynze A."/>
            <person name="Kumar P.L."/>
            <person name="Obidiegwu J.E."/>
            <person name="Bhattacharjee R."/>
            <person name="Rokhsar D.S."/>
        </authorList>
    </citation>
    <scope>NUCLEOTIDE SEQUENCE [LARGE SCALE GENOMIC DNA]</scope>
    <source>
        <strain evidence="2">cv. TDa95/00328</strain>
    </source>
</reference>
<sequence length="851" mass="96755">MAEIVSNVAGKLGELLIKEVNFLQGIDGELRSLRDEFQWIQAFLKDADVSIQGGNGRAKTWVDQVRDVAYDAEDIIDTYIFKIHQHRRGSHGCFSSLMTTDACHPSRLTILHDLGIEIGKIKKRAEDISANRSKYGIDNIGATSSSPLTNEARLPLSWKQTPVVEEVDVIGFDEHVKTLVQLLRAEDEDRRAVISIVGMGGLGKTTLAKKVSSDPRIKQHFACHAWIYVSQAFTYRELVESIAKQLTAVDEKRMNKLNDDELKKVVYEHLKERKYLVVTDDVLLTTRNREVALHADRQSPPFNLKLLGEEESWELFCKKAIPTKCSKHCPPKLETIGRQMVEKCGGLPLAIVVLGGLAKRKEQSEEEWRKLLKSVSWQLREGEDQISKILALSYHHLPYYMKPCFLYFAMFPEDSLINARDLMLKWIAEGFIEARGEETMEEVAEEYLEELVHRSLIQVAERNVLGGIDTCRIHDHLLDLAISEAKGMNFIHVIKNNDANISLQKTRRLALHGDKSWDLLRILDLRGVVIILPKAIGELIHLRYLNVQVGGTKSLPSSIGELTNLQTLQIQNKYSTTTLPSSIWKLQSNLRHLECRDFCLIKGQSSTDSLPNLQTLSSIRAGKWLNTRSLEKMINLRKLSIYGIWNSYEKALLDSLGKLNNLIELELTSGPMHEIPISILTASHQKHLRLLRLKGKLERLPEVNTQSLLTNLIMLTLESSKLKEDPLVTLGKLDNLQVLVLGSDAFVGKEMVCLEKGFSQLKELEISFLDTFEEWKIEEEAMPRLRKLIIARCMNLVMLPHGLGKITSLQELNVRYMPPAFNQRLRANDGDDWDKVQHIPLLEVTNFDLKD</sequence>
<evidence type="ECO:0000313" key="1">
    <source>
        <dbReference type="EMBL" id="KAH7674210.1"/>
    </source>
</evidence>
<name>A0ACB7VJH9_DIOAL</name>
<proteinExistence type="predicted"/>
<protein>
    <submittedName>
        <fullName evidence="1">Disease resistance protein RPM1 protein</fullName>
    </submittedName>
</protein>
<dbReference type="Proteomes" id="UP000827976">
    <property type="component" value="Chromosome 8"/>
</dbReference>
<accession>A0ACB7VJH9</accession>
<organism evidence="1 2">
    <name type="scientific">Dioscorea alata</name>
    <name type="common">Purple yam</name>
    <dbReference type="NCBI Taxonomy" id="55571"/>
    <lineage>
        <taxon>Eukaryota</taxon>
        <taxon>Viridiplantae</taxon>
        <taxon>Streptophyta</taxon>
        <taxon>Embryophyta</taxon>
        <taxon>Tracheophyta</taxon>
        <taxon>Spermatophyta</taxon>
        <taxon>Magnoliopsida</taxon>
        <taxon>Liliopsida</taxon>
        <taxon>Dioscoreales</taxon>
        <taxon>Dioscoreaceae</taxon>
        <taxon>Dioscorea</taxon>
    </lineage>
</organism>
<dbReference type="EMBL" id="CM037018">
    <property type="protein sequence ID" value="KAH7674210.1"/>
    <property type="molecule type" value="Genomic_DNA"/>
</dbReference>
<gene>
    <name evidence="1" type="ORF">IHE45_08G057900</name>
</gene>
<keyword evidence="2" id="KW-1185">Reference proteome</keyword>
<comment type="caution">
    <text evidence="1">The sequence shown here is derived from an EMBL/GenBank/DDBJ whole genome shotgun (WGS) entry which is preliminary data.</text>
</comment>
<evidence type="ECO:0000313" key="2">
    <source>
        <dbReference type="Proteomes" id="UP000827976"/>
    </source>
</evidence>